<name>A0A8X6YHA8_9ARAC</name>
<sequence>MYRFSHHFHGWQEQVEFSIIILKQAVDVVRYGFIAQKSATYLDLSICEYTNCEKLLHTKEAFKKRILENRRIIYVYNLDICNKVDDEPPKIKVVSPSGLAYSNDSTVKSPYVVRYDTNCYYLKEVHVSYKDVYNRGLVPFILNIVKQSTHKTREAIRYLQMMHAADDRGIFQSFLDIICNEREDSNVVFKFLTSHSYFLSHIFLYMYKPSQLEFALYHANKMKSSLWCKEEIFSWKLIVLSGDFRCMSSLIKYGYNFPFFGKEYFNIMKERIEHCVSILGRGFEGCFQ</sequence>
<evidence type="ECO:0000313" key="2">
    <source>
        <dbReference type="EMBL" id="GFY70875.1"/>
    </source>
</evidence>
<dbReference type="AlphaFoldDB" id="A0A8X6YHA8"/>
<evidence type="ECO:0000313" key="1">
    <source>
        <dbReference type="EMBL" id="GFS65374.1"/>
    </source>
</evidence>
<evidence type="ECO:0000313" key="3">
    <source>
        <dbReference type="Proteomes" id="UP000886998"/>
    </source>
</evidence>
<dbReference type="OrthoDB" id="6425080at2759"/>
<organism evidence="2 3">
    <name type="scientific">Trichonephila inaurata madagascariensis</name>
    <dbReference type="NCBI Taxonomy" id="2747483"/>
    <lineage>
        <taxon>Eukaryota</taxon>
        <taxon>Metazoa</taxon>
        <taxon>Ecdysozoa</taxon>
        <taxon>Arthropoda</taxon>
        <taxon>Chelicerata</taxon>
        <taxon>Arachnida</taxon>
        <taxon>Araneae</taxon>
        <taxon>Araneomorphae</taxon>
        <taxon>Entelegynae</taxon>
        <taxon>Araneoidea</taxon>
        <taxon>Nephilidae</taxon>
        <taxon>Trichonephila</taxon>
        <taxon>Trichonephila inaurata</taxon>
    </lineage>
</organism>
<dbReference type="Proteomes" id="UP000886998">
    <property type="component" value="Unassembled WGS sequence"/>
</dbReference>
<gene>
    <name evidence="2" type="primary">NCL1_41151</name>
    <name evidence="2" type="ORF">TNIN_109761</name>
    <name evidence="1" type="ORF">TNIN_360261</name>
</gene>
<proteinExistence type="predicted"/>
<dbReference type="EMBL" id="BMAV01028138">
    <property type="protein sequence ID" value="GFS65374.1"/>
    <property type="molecule type" value="Genomic_DNA"/>
</dbReference>
<comment type="caution">
    <text evidence="2">The sequence shown here is derived from an EMBL/GenBank/DDBJ whole genome shotgun (WGS) entry which is preliminary data.</text>
</comment>
<keyword evidence="3" id="KW-1185">Reference proteome</keyword>
<dbReference type="EMBL" id="BMAV01018474">
    <property type="protein sequence ID" value="GFY70875.1"/>
    <property type="molecule type" value="Genomic_DNA"/>
</dbReference>
<accession>A0A8X6YHA8</accession>
<protein>
    <submittedName>
        <fullName evidence="2">SOCS box domain-containing protein</fullName>
    </submittedName>
</protein>
<reference evidence="2" key="1">
    <citation type="submission" date="2020-08" db="EMBL/GenBank/DDBJ databases">
        <title>Multicomponent nature underlies the extraordinary mechanical properties of spider dragline silk.</title>
        <authorList>
            <person name="Kono N."/>
            <person name="Nakamura H."/>
            <person name="Mori M."/>
            <person name="Yoshida Y."/>
            <person name="Ohtoshi R."/>
            <person name="Malay A.D."/>
            <person name="Moran D.A.P."/>
            <person name="Tomita M."/>
            <person name="Numata K."/>
            <person name="Arakawa K."/>
        </authorList>
    </citation>
    <scope>NUCLEOTIDE SEQUENCE</scope>
</reference>